<sequence length="173" mass="19667">MSTSKYSIAIVPDAITIEVIKELKLHLAKEIGWYSSKNALAHITIGEFEGNSSSLQHIHEQISSVCEVLKSFDISFEKLDSFTTTGTLYMKPNATSTNNIINVMRLFHQRLNLKGSVANPYLTIGRKLTLEQIDIGKQVLHFTPFHFTCSNISLRKFNPEITQYEVIHTYNFN</sequence>
<dbReference type="InterPro" id="IPR009097">
    <property type="entry name" value="Cyclic_Pdiesterase"/>
</dbReference>
<comment type="caution">
    <text evidence="1">The sequence shown here is derived from an EMBL/GenBank/DDBJ whole genome shotgun (WGS) entry which is preliminary data.</text>
</comment>
<evidence type="ECO:0000313" key="1">
    <source>
        <dbReference type="EMBL" id="GLB49300.1"/>
    </source>
</evidence>
<dbReference type="RefSeq" id="WP_281764938.1">
    <property type="nucleotide sequence ID" value="NZ_BRVO01000002.1"/>
</dbReference>
<evidence type="ECO:0008006" key="3">
    <source>
        <dbReference type="Google" id="ProtNLM"/>
    </source>
</evidence>
<dbReference type="Proteomes" id="UP001143543">
    <property type="component" value="Unassembled WGS sequence"/>
</dbReference>
<gene>
    <name evidence="1" type="ORF">Y10_16680</name>
</gene>
<organism evidence="1 2">
    <name type="scientific">Neptunitalea lumnitzerae</name>
    <dbReference type="NCBI Taxonomy" id="2965509"/>
    <lineage>
        <taxon>Bacteria</taxon>
        <taxon>Pseudomonadati</taxon>
        <taxon>Bacteroidota</taxon>
        <taxon>Flavobacteriia</taxon>
        <taxon>Flavobacteriales</taxon>
        <taxon>Flavobacteriaceae</taxon>
        <taxon>Neptunitalea</taxon>
    </lineage>
</organism>
<keyword evidence="2" id="KW-1185">Reference proteome</keyword>
<dbReference type="Pfam" id="PF13563">
    <property type="entry name" value="2_5_RNA_ligase2"/>
    <property type="match status" value="1"/>
</dbReference>
<dbReference type="EMBL" id="BRVO01000002">
    <property type="protein sequence ID" value="GLB49300.1"/>
    <property type="molecule type" value="Genomic_DNA"/>
</dbReference>
<name>A0ABQ5MIT9_9FLAO</name>
<evidence type="ECO:0000313" key="2">
    <source>
        <dbReference type="Proteomes" id="UP001143543"/>
    </source>
</evidence>
<dbReference type="SUPFAM" id="SSF55144">
    <property type="entry name" value="LigT-like"/>
    <property type="match status" value="1"/>
</dbReference>
<reference evidence="1" key="1">
    <citation type="submission" date="2022-07" db="EMBL/GenBank/DDBJ databases">
        <title>Taxonomy of Novel Oxalotrophic and Methylotrophic Bacteria.</title>
        <authorList>
            <person name="Sahin N."/>
            <person name="Tani A."/>
        </authorList>
    </citation>
    <scope>NUCLEOTIDE SEQUENCE</scope>
    <source>
        <strain evidence="1">Y10</strain>
    </source>
</reference>
<accession>A0ABQ5MIT9</accession>
<dbReference type="Gene3D" id="3.90.1140.10">
    <property type="entry name" value="Cyclic phosphodiesterase"/>
    <property type="match status" value="1"/>
</dbReference>
<protein>
    <recommendedName>
        <fullName evidence="3">2'-5' RNA ligase</fullName>
    </recommendedName>
</protein>
<proteinExistence type="predicted"/>